<dbReference type="Gene3D" id="3.30.40.10">
    <property type="entry name" value="Zinc/RING finger domain, C3HC4 (zinc finger)"/>
    <property type="match status" value="3"/>
</dbReference>
<organism evidence="12 13">
    <name type="scientific">Curvularia clavata</name>
    <dbReference type="NCBI Taxonomy" id="95742"/>
    <lineage>
        <taxon>Eukaryota</taxon>
        <taxon>Fungi</taxon>
        <taxon>Dikarya</taxon>
        <taxon>Ascomycota</taxon>
        <taxon>Pezizomycotina</taxon>
        <taxon>Dothideomycetes</taxon>
        <taxon>Pleosporomycetidae</taxon>
        <taxon>Pleosporales</taxon>
        <taxon>Pleosporineae</taxon>
        <taxon>Pleosporaceae</taxon>
        <taxon>Curvularia</taxon>
    </lineage>
</organism>
<feature type="binding site" evidence="8">
    <location>
        <position position="287"/>
    </location>
    <ligand>
        <name>Zn(2+)</name>
        <dbReference type="ChEBI" id="CHEBI:29105"/>
        <label>1</label>
    </ligand>
</feature>
<comment type="subcellular location">
    <subcellularLocation>
        <location evidence="1">Nucleus</location>
    </subcellularLocation>
</comment>
<dbReference type="AlphaFoldDB" id="A0A9Q8ZG11"/>
<feature type="region of interest" description="Disordered" evidence="10">
    <location>
        <begin position="311"/>
        <end position="331"/>
    </location>
</feature>
<dbReference type="CDD" id="cd15505">
    <property type="entry name" value="PHD_ING"/>
    <property type="match status" value="1"/>
</dbReference>
<keyword evidence="13" id="KW-1185">Reference proteome</keyword>
<evidence type="ECO:0000256" key="7">
    <source>
        <dbReference type="PIRSR" id="PIRSR628651-50"/>
    </source>
</evidence>
<dbReference type="GO" id="GO:0008270">
    <property type="term" value="F:zinc ion binding"/>
    <property type="evidence" value="ECO:0007669"/>
    <property type="project" value="UniProtKB-KW"/>
</dbReference>
<keyword evidence="6" id="KW-0539">Nucleus</keyword>
<reference evidence="12" key="1">
    <citation type="submission" date="2021-12" db="EMBL/GenBank/DDBJ databases">
        <title>Curvularia clavata genome.</title>
        <authorList>
            <person name="Cao Y."/>
        </authorList>
    </citation>
    <scope>NUCLEOTIDE SEQUENCE</scope>
    <source>
        <strain evidence="12">Yc1106</strain>
    </source>
</reference>
<dbReference type="Pfam" id="PF00628">
    <property type="entry name" value="PHD"/>
    <property type="match status" value="1"/>
</dbReference>
<dbReference type="InterPro" id="IPR001965">
    <property type="entry name" value="Znf_PHD"/>
</dbReference>
<accession>A0A9Q8ZG11</accession>
<evidence type="ECO:0000256" key="4">
    <source>
        <dbReference type="ARBA" id="ARBA00022771"/>
    </source>
</evidence>
<evidence type="ECO:0000256" key="9">
    <source>
        <dbReference type="PROSITE-ProRule" id="PRU00146"/>
    </source>
</evidence>
<evidence type="ECO:0000256" key="5">
    <source>
        <dbReference type="ARBA" id="ARBA00022833"/>
    </source>
</evidence>
<keyword evidence="5 8" id="KW-0862">Zinc</keyword>
<feature type="compositionally biased region" description="Low complexity" evidence="10">
    <location>
        <begin position="171"/>
        <end position="190"/>
    </location>
</feature>
<dbReference type="GO" id="GO:0006355">
    <property type="term" value="P:regulation of DNA-templated transcription"/>
    <property type="evidence" value="ECO:0007669"/>
    <property type="project" value="TreeGrafter"/>
</dbReference>
<dbReference type="GO" id="GO:0005634">
    <property type="term" value="C:nucleus"/>
    <property type="evidence" value="ECO:0007669"/>
    <property type="project" value="UniProtKB-SubCell"/>
</dbReference>
<feature type="region of interest" description="Disordered" evidence="10">
    <location>
        <begin position="1"/>
        <end position="23"/>
    </location>
</feature>
<evidence type="ECO:0000313" key="13">
    <source>
        <dbReference type="Proteomes" id="UP001056012"/>
    </source>
</evidence>
<comment type="similarity">
    <text evidence="2">Belongs to the ING family.</text>
</comment>
<feature type="binding site" evidence="8">
    <location>
        <position position="265"/>
    </location>
    <ligand>
        <name>Zn(2+)</name>
        <dbReference type="ChEBI" id="CHEBI:29105"/>
        <label>1</label>
    </ligand>
</feature>
<dbReference type="InterPro" id="IPR019786">
    <property type="entry name" value="Zinc_finger_PHD-type_CS"/>
</dbReference>
<dbReference type="PROSITE" id="PS50016">
    <property type="entry name" value="ZF_PHD_2"/>
    <property type="match status" value="1"/>
</dbReference>
<feature type="site" description="Histone H3K4me3 binding" evidence="7">
    <location>
        <position position="273"/>
    </location>
</feature>
<dbReference type="InterPro" id="IPR028651">
    <property type="entry name" value="ING_fam"/>
</dbReference>
<dbReference type="PANTHER" id="PTHR10333">
    <property type="entry name" value="INHIBITOR OF GROWTH PROTEIN"/>
    <property type="match status" value="1"/>
</dbReference>
<gene>
    <name evidence="12" type="ORF">yc1106_09248</name>
</gene>
<dbReference type="SMART" id="SM00249">
    <property type="entry name" value="PHD"/>
    <property type="match status" value="3"/>
</dbReference>
<dbReference type="OrthoDB" id="3656564at2759"/>
<dbReference type="EMBL" id="CP089280">
    <property type="protein sequence ID" value="USP81974.1"/>
    <property type="molecule type" value="Genomic_DNA"/>
</dbReference>
<evidence type="ECO:0000256" key="10">
    <source>
        <dbReference type="SAM" id="MobiDB-lite"/>
    </source>
</evidence>
<dbReference type="SUPFAM" id="SSF57903">
    <property type="entry name" value="FYVE/PHD zinc finger"/>
    <property type="match status" value="3"/>
</dbReference>
<evidence type="ECO:0000256" key="1">
    <source>
        <dbReference type="ARBA" id="ARBA00004123"/>
    </source>
</evidence>
<feature type="binding site" evidence="8">
    <location>
        <position position="263"/>
    </location>
    <ligand>
        <name>Zn(2+)</name>
        <dbReference type="ChEBI" id="CHEBI:29105"/>
        <label>1</label>
    </ligand>
</feature>
<dbReference type="VEuPathDB" id="FungiDB:yc1106_09248"/>
<proteinExistence type="inferred from homology"/>
<evidence type="ECO:0000259" key="11">
    <source>
        <dbReference type="PROSITE" id="PS50016"/>
    </source>
</evidence>
<sequence length="331" mass="37999">MSTQVASPPPSSPARESVAASPPLPELPRYYHASRTYKPKPICICDTPHDKTYSKPFIICRTRASKCPVKYYHAACVGEVPRDLHDKTLWFCAHCMSDDVVPTRVCICGDQLELSTPIVQCSRKAACGVRWYHRACVGSLEDEGKWLCQLCVTEDREDEDEDEDEAEKQQRQQPQAQSQKLPQQKQQKQQQPEEDEDSEPPARRIGQKRQKRQHHAEREDEEHAAPARKRVRFAPEPVSEEQTALNESHESSQESSPEEPEYCFCGQPSSNEMVACDGKKCDREWFHFECVGMTRRTVPKGKWYCDECSTEMKKTKTKGRKGKAGRKKRKR</sequence>
<feature type="site" description="Histone H3K4me3 binding" evidence="7">
    <location>
        <position position="262"/>
    </location>
</feature>
<dbReference type="InterPro" id="IPR011011">
    <property type="entry name" value="Znf_FYVE_PHD"/>
</dbReference>
<evidence type="ECO:0000256" key="8">
    <source>
        <dbReference type="PIRSR" id="PIRSR628651-51"/>
    </source>
</evidence>
<dbReference type="GO" id="GO:0000123">
    <property type="term" value="C:histone acetyltransferase complex"/>
    <property type="evidence" value="ECO:0007669"/>
    <property type="project" value="TreeGrafter"/>
</dbReference>
<feature type="binding site" evidence="8">
    <location>
        <position position="276"/>
    </location>
    <ligand>
        <name>Zn(2+)</name>
        <dbReference type="ChEBI" id="CHEBI:29105"/>
        <label>2</label>
    </ligand>
</feature>
<evidence type="ECO:0000256" key="6">
    <source>
        <dbReference type="ARBA" id="ARBA00023242"/>
    </source>
</evidence>
<feature type="compositionally biased region" description="Basic and acidic residues" evidence="10">
    <location>
        <begin position="216"/>
        <end position="225"/>
    </location>
</feature>
<evidence type="ECO:0000313" key="12">
    <source>
        <dbReference type="EMBL" id="USP81974.1"/>
    </source>
</evidence>
<evidence type="ECO:0000256" key="2">
    <source>
        <dbReference type="ARBA" id="ARBA00010210"/>
    </source>
</evidence>
<dbReference type="PANTHER" id="PTHR10333:SF94">
    <property type="entry name" value="FINGER DOMAIN PROTEIN, PUTATIVE (AFU_ORTHOLOGUE AFUA_3G11940)-RELATED"/>
    <property type="match status" value="1"/>
</dbReference>
<feature type="site" description="Histone H3K4me3 binding" evidence="7">
    <location>
        <position position="277"/>
    </location>
</feature>
<evidence type="ECO:0000256" key="3">
    <source>
        <dbReference type="ARBA" id="ARBA00022723"/>
    </source>
</evidence>
<protein>
    <recommendedName>
        <fullName evidence="11">PHD-type domain-containing protein</fullName>
    </recommendedName>
</protein>
<feature type="binding site" evidence="8">
    <location>
        <position position="290"/>
    </location>
    <ligand>
        <name>Zn(2+)</name>
        <dbReference type="ChEBI" id="CHEBI:29105"/>
        <label>1</label>
    </ligand>
</feature>
<feature type="region of interest" description="Disordered" evidence="10">
    <location>
        <begin position="158"/>
        <end position="264"/>
    </location>
</feature>
<feature type="binding site" evidence="8">
    <location>
        <position position="305"/>
    </location>
    <ligand>
        <name>Zn(2+)</name>
        <dbReference type="ChEBI" id="CHEBI:29105"/>
        <label>2</label>
    </ligand>
</feature>
<feature type="domain" description="PHD-type" evidence="11">
    <location>
        <begin position="260"/>
        <end position="311"/>
    </location>
</feature>
<name>A0A9Q8ZG11_CURCL</name>
<feature type="binding site" evidence="8">
    <location>
        <position position="308"/>
    </location>
    <ligand>
        <name>Zn(2+)</name>
        <dbReference type="ChEBI" id="CHEBI:29105"/>
        <label>2</label>
    </ligand>
</feature>
<dbReference type="InterPro" id="IPR013083">
    <property type="entry name" value="Znf_RING/FYVE/PHD"/>
</dbReference>
<feature type="compositionally biased region" description="Basic residues" evidence="10">
    <location>
        <begin position="315"/>
        <end position="331"/>
    </location>
</feature>
<keyword evidence="3 8" id="KW-0479">Metal-binding</keyword>
<feature type="site" description="Histone H3K4me3 binding" evidence="7">
    <location>
        <position position="285"/>
    </location>
</feature>
<keyword evidence="4 9" id="KW-0863">Zinc-finger</keyword>
<dbReference type="PROSITE" id="PS01359">
    <property type="entry name" value="ZF_PHD_1"/>
    <property type="match status" value="1"/>
</dbReference>
<dbReference type="Proteomes" id="UP001056012">
    <property type="component" value="Chromosome 7"/>
</dbReference>
<feature type="binding site" evidence="8">
    <location>
        <position position="281"/>
    </location>
    <ligand>
        <name>Zn(2+)</name>
        <dbReference type="ChEBI" id="CHEBI:29105"/>
        <label>2</label>
    </ligand>
</feature>
<dbReference type="InterPro" id="IPR019787">
    <property type="entry name" value="Znf_PHD-finger"/>
</dbReference>
<feature type="compositionally biased region" description="Basic residues" evidence="10">
    <location>
        <begin position="205"/>
        <end position="215"/>
    </location>
</feature>
<dbReference type="GO" id="GO:0004402">
    <property type="term" value="F:histone acetyltransferase activity"/>
    <property type="evidence" value="ECO:0007669"/>
    <property type="project" value="TreeGrafter"/>
</dbReference>